<dbReference type="EMBL" id="CADCTI010000272">
    <property type="protein sequence ID" value="CAA9273533.1"/>
    <property type="molecule type" value="Genomic_DNA"/>
</dbReference>
<reference evidence="1" key="1">
    <citation type="submission" date="2020-02" db="EMBL/GenBank/DDBJ databases">
        <authorList>
            <person name="Meier V. D."/>
        </authorList>
    </citation>
    <scope>NUCLEOTIDE SEQUENCE</scope>
    <source>
        <strain evidence="1">AVDCRST_MAG57</strain>
    </source>
</reference>
<protein>
    <submittedName>
        <fullName evidence="1">Uncharacterized protein</fullName>
    </submittedName>
</protein>
<name>A0A6J4J8C8_9ACTN</name>
<proteinExistence type="predicted"/>
<accession>A0A6J4J8C8</accession>
<feature type="non-terminal residue" evidence="1">
    <location>
        <position position="1"/>
    </location>
</feature>
<dbReference type="AlphaFoldDB" id="A0A6J4J8C8"/>
<evidence type="ECO:0000313" key="1">
    <source>
        <dbReference type="EMBL" id="CAA9273533.1"/>
    </source>
</evidence>
<organism evidence="1">
    <name type="scientific">uncultured Blastococcus sp</name>
    <dbReference type="NCBI Taxonomy" id="217144"/>
    <lineage>
        <taxon>Bacteria</taxon>
        <taxon>Bacillati</taxon>
        <taxon>Actinomycetota</taxon>
        <taxon>Actinomycetes</taxon>
        <taxon>Geodermatophilales</taxon>
        <taxon>Geodermatophilaceae</taxon>
        <taxon>Blastococcus</taxon>
        <taxon>environmental samples</taxon>
    </lineage>
</organism>
<sequence>DLRGRSRPARRAGRREARALVRPVAERLDAGLSAPAERDRL</sequence>
<feature type="non-terminal residue" evidence="1">
    <location>
        <position position="41"/>
    </location>
</feature>
<gene>
    <name evidence="1" type="ORF">AVDCRST_MAG57-3291</name>
</gene>